<keyword evidence="2" id="KW-1133">Transmembrane helix</keyword>
<sequence>MIFSIRNMPRALYITLISILLVFSVTVPAFVAGTESYALSTNHDVDIPDRTEQFQGNSFSINSAARANLAETVSVTATAPEGKSIDLFVYNGDGEIVAFGFSGTGTTTFDITLNGNDFTPSPTAGTYALVLQQSGTIVSVKPLIIRGYSVSNIDSPQKITTGDNITVTANIDKIHNKNKSSVEMVVANNGTSTPVASASENSDDEYEATISTESLSNGSYDIYIAVRGSEKVLGENELLGISDPVAIELTSEEQQNTPSPPDTPPESPTTPGPSPPDTNDSTPTPSPPSNINESTQLADPDGTATFENPGINSVSNISFSNVTGTVSVANVATPPDNTPSTNLTDGISNITYVELNASVSNDVSEAAVNISLANNTFNDPSDVTVYRYNENTDEYSRLNTSSKSSDDTVYIEFTTPGFSKFAIGETSNINRTGPAIVGDNPATDPDDDQQFEDINGDGKANFDDVVTFAFKITTNAVQENADLFDFNDDNDVNFDDVIELAFTLPT</sequence>
<accession>Q18EQ5</accession>
<dbReference type="eggNOG" id="arCOG03613">
    <property type="taxonomic scope" value="Archaea"/>
</dbReference>
<protein>
    <submittedName>
        <fullName evidence="3">Probable secreted glycoprotein</fullName>
    </submittedName>
</protein>
<dbReference type="PROSITE" id="PS00430">
    <property type="entry name" value="TONB_DEPENDENT_REC_1"/>
    <property type="match status" value="1"/>
</dbReference>
<dbReference type="EMBL" id="AM180088">
    <property type="protein sequence ID" value="CAJ53565.1"/>
    <property type="molecule type" value="Genomic_DNA"/>
</dbReference>
<evidence type="ECO:0000313" key="3">
    <source>
        <dbReference type="EMBL" id="CAJ53565.1"/>
    </source>
</evidence>
<feature type="transmembrane region" description="Helical" evidence="2">
    <location>
        <begin position="12"/>
        <end position="31"/>
    </location>
</feature>
<keyword evidence="4" id="KW-1185">Reference proteome</keyword>
<reference evidence="3 4" key="1">
    <citation type="journal article" date="2006" name="BMC Genomics">
        <title>The genome of the square archaeon Haloquadratum walsbyi: life at the limits of water activity.</title>
        <authorList>
            <person name="Bolhuis H.H."/>
            <person name="Palm P.P."/>
            <person name="Wende A.W."/>
            <person name="Falb M.M."/>
            <person name="Rampp M.M."/>
            <person name="Rodriguez-Valera F.F."/>
            <person name="Pfeiffer F.F."/>
            <person name="Oesterhelt D.D."/>
        </authorList>
    </citation>
    <scope>NUCLEOTIDE SEQUENCE [LARGE SCALE GENOMIC DNA]</scope>
    <source>
        <strain evidence="4">DSM 16790 / HBSQ001</strain>
    </source>
</reference>
<dbReference type="Proteomes" id="UP000001975">
    <property type="component" value="Chromosome"/>
</dbReference>
<evidence type="ECO:0000313" key="4">
    <source>
        <dbReference type="Proteomes" id="UP000001975"/>
    </source>
</evidence>
<gene>
    <name evidence="3" type="ordered locus">HQ_3469A</name>
</gene>
<dbReference type="STRING" id="362976.HQ_3469A"/>
<feature type="region of interest" description="Disordered" evidence="1">
    <location>
        <begin position="251"/>
        <end position="309"/>
    </location>
</feature>
<proteinExistence type="predicted"/>
<dbReference type="InterPro" id="IPR010916">
    <property type="entry name" value="TonB_box_CS"/>
</dbReference>
<organism evidence="3 4">
    <name type="scientific">Haloquadratum walsbyi (strain DSM 16790 / HBSQ001)</name>
    <dbReference type="NCBI Taxonomy" id="362976"/>
    <lineage>
        <taxon>Archaea</taxon>
        <taxon>Methanobacteriati</taxon>
        <taxon>Methanobacteriota</taxon>
        <taxon>Stenosarchaea group</taxon>
        <taxon>Halobacteria</taxon>
        <taxon>Halobacteriales</taxon>
        <taxon>Haloferacaceae</taxon>
        <taxon>Haloquadratum</taxon>
    </lineage>
</organism>
<dbReference type="KEGG" id="hwa:HQ_3469A"/>
<feature type="compositionally biased region" description="Pro residues" evidence="1">
    <location>
        <begin position="258"/>
        <end position="276"/>
    </location>
</feature>
<keyword evidence="2" id="KW-0472">Membrane</keyword>
<evidence type="ECO:0000256" key="1">
    <source>
        <dbReference type="SAM" id="MobiDB-lite"/>
    </source>
</evidence>
<dbReference type="AlphaFoldDB" id="Q18EQ5"/>
<name>Q18EQ5_HALWD</name>
<evidence type="ECO:0000256" key="2">
    <source>
        <dbReference type="SAM" id="Phobius"/>
    </source>
</evidence>
<keyword evidence="2" id="KW-0812">Transmembrane</keyword>
<dbReference type="HOGENOM" id="CLU_552777_0_0_2"/>